<dbReference type="RefSeq" id="WP_170831043.1">
    <property type="nucleotide sequence ID" value="NZ_FNLC01000003.1"/>
</dbReference>
<gene>
    <name evidence="1" type="ORF">SAMN04489842_2972</name>
</gene>
<sequence>MTVQQRTRGAAQCVDCGRAMAVRITSEETLLPIGSTDGCPCGGTEFRMLGE</sequence>
<organism evidence="1 2">
    <name type="scientific">Natronobacterium texcoconense</name>
    <dbReference type="NCBI Taxonomy" id="1095778"/>
    <lineage>
        <taxon>Archaea</taxon>
        <taxon>Methanobacteriati</taxon>
        <taxon>Methanobacteriota</taxon>
        <taxon>Stenosarchaea group</taxon>
        <taxon>Halobacteria</taxon>
        <taxon>Halobacteriales</taxon>
        <taxon>Natrialbaceae</taxon>
        <taxon>Natronobacterium</taxon>
    </lineage>
</organism>
<dbReference type="EMBL" id="FNLC01000003">
    <property type="protein sequence ID" value="SDR27849.1"/>
    <property type="molecule type" value="Genomic_DNA"/>
</dbReference>
<evidence type="ECO:0000313" key="2">
    <source>
        <dbReference type="Proteomes" id="UP000198848"/>
    </source>
</evidence>
<dbReference type="Proteomes" id="UP000198848">
    <property type="component" value="Unassembled WGS sequence"/>
</dbReference>
<name>A0A1H1HR78_NATTX</name>
<reference evidence="2" key="1">
    <citation type="submission" date="2016-10" db="EMBL/GenBank/DDBJ databases">
        <authorList>
            <person name="Varghese N."/>
            <person name="Submissions S."/>
        </authorList>
    </citation>
    <scope>NUCLEOTIDE SEQUENCE [LARGE SCALE GENOMIC DNA]</scope>
    <source>
        <strain evidence="2">DSM 24767</strain>
    </source>
</reference>
<dbReference type="STRING" id="1095778.SAMN04489842_2972"/>
<evidence type="ECO:0000313" key="1">
    <source>
        <dbReference type="EMBL" id="SDR27849.1"/>
    </source>
</evidence>
<dbReference type="OrthoDB" id="257177at2157"/>
<dbReference type="AlphaFoldDB" id="A0A1H1HR78"/>
<protein>
    <submittedName>
        <fullName evidence="1">Uncharacterized protein</fullName>
    </submittedName>
</protein>
<proteinExistence type="predicted"/>
<keyword evidence="2" id="KW-1185">Reference proteome</keyword>
<accession>A0A1H1HR78</accession>